<organism evidence="1 2">
    <name type="scientific">Entomophthora muscae</name>
    <dbReference type="NCBI Taxonomy" id="34485"/>
    <lineage>
        <taxon>Eukaryota</taxon>
        <taxon>Fungi</taxon>
        <taxon>Fungi incertae sedis</taxon>
        <taxon>Zoopagomycota</taxon>
        <taxon>Entomophthoromycotina</taxon>
        <taxon>Entomophthoromycetes</taxon>
        <taxon>Entomophthorales</taxon>
        <taxon>Entomophthoraceae</taxon>
        <taxon>Entomophthora</taxon>
    </lineage>
</organism>
<evidence type="ECO:0000313" key="1">
    <source>
        <dbReference type="EMBL" id="KAJ9052321.1"/>
    </source>
</evidence>
<evidence type="ECO:0000313" key="2">
    <source>
        <dbReference type="Proteomes" id="UP001165960"/>
    </source>
</evidence>
<reference evidence="1" key="1">
    <citation type="submission" date="2022-04" db="EMBL/GenBank/DDBJ databases">
        <title>Genome of the entomopathogenic fungus Entomophthora muscae.</title>
        <authorList>
            <person name="Elya C."/>
            <person name="Lovett B.R."/>
            <person name="Lee E."/>
            <person name="Macias A.M."/>
            <person name="Hajek A.E."/>
            <person name="De Bivort B.L."/>
            <person name="Kasson M.T."/>
            <person name="De Fine Licht H.H."/>
            <person name="Stajich J.E."/>
        </authorList>
    </citation>
    <scope>NUCLEOTIDE SEQUENCE</scope>
    <source>
        <strain evidence="1">Berkeley</strain>
    </source>
</reference>
<gene>
    <name evidence="1" type="ORF">DSO57_1035385</name>
</gene>
<proteinExistence type="predicted"/>
<accession>A0ACC2RQG1</accession>
<dbReference type="Proteomes" id="UP001165960">
    <property type="component" value="Unassembled WGS sequence"/>
</dbReference>
<name>A0ACC2RQG1_9FUNG</name>
<keyword evidence="2" id="KW-1185">Reference proteome</keyword>
<comment type="caution">
    <text evidence="1">The sequence shown here is derived from an EMBL/GenBank/DDBJ whole genome shotgun (WGS) entry which is preliminary data.</text>
</comment>
<dbReference type="EMBL" id="QTSX02006701">
    <property type="protein sequence ID" value="KAJ9052321.1"/>
    <property type="molecule type" value="Genomic_DNA"/>
</dbReference>
<protein>
    <submittedName>
        <fullName evidence="1">Uncharacterized protein</fullName>
    </submittedName>
</protein>
<sequence>MFKEATQWFVCFFFPLCGLLDQSGLGTTSRETVKDIDLSLSKCNGLDIREVTITQVHAWFKAKRLTPLDLTRCYLARINGMDPFLHSIIEVNPDAENIARKQKFADFTRYPLWGIPILVKDNIATTDSMNTTAGSFLLLDSKPKQEAAVIRSLRRAGAIILGKTNMSDLTG</sequence>